<keyword evidence="2" id="KW-1185">Reference proteome</keyword>
<evidence type="ECO:0000313" key="2">
    <source>
        <dbReference type="Proteomes" id="UP000632535"/>
    </source>
</evidence>
<gene>
    <name evidence="1" type="ORF">GCM10007368_37490</name>
</gene>
<dbReference type="EMBL" id="BMDG01000016">
    <property type="protein sequence ID" value="GGI11698.1"/>
    <property type="molecule type" value="Genomic_DNA"/>
</dbReference>
<organism evidence="1 2">
    <name type="scientific">Isoptericola cucumis</name>
    <dbReference type="NCBI Taxonomy" id="1776856"/>
    <lineage>
        <taxon>Bacteria</taxon>
        <taxon>Bacillati</taxon>
        <taxon>Actinomycetota</taxon>
        <taxon>Actinomycetes</taxon>
        <taxon>Micrococcales</taxon>
        <taxon>Promicromonosporaceae</taxon>
        <taxon>Isoptericola</taxon>
    </lineage>
</organism>
<proteinExistence type="predicted"/>
<reference evidence="2" key="1">
    <citation type="journal article" date="2019" name="Int. J. Syst. Evol. Microbiol.">
        <title>The Global Catalogue of Microorganisms (GCM) 10K type strain sequencing project: providing services to taxonomists for standard genome sequencing and annotation.</title>
        <authorList>
            <consortium name="The Broad Institute Genomics Platform"/>
            <consortium name="The Broad Institute Genome Sequencing Center for Infectious Disease"/>
            <person name="Wu L."/>
            <person name="Ma J."/>
        </authorList>
    </citation>
    <scope>NUCLEOTIDE SEQUENCE [LARGE SCALE GENOMIC DNA]</scope>
    <source>
        <strain evidence="2">CCM 8653</strain>
    </source>
</reference>
<sequence length="72" mass="7146">MTPDLLSPAAALDHLLGAHASVGEAAAAARRSLAVGWESPAADGFRAGVSALLVALEGDLRVLGEAVAVVRS</sequence>
<comment type="caution">
    <text evidence="1">The sequence shown here is derived from an EMBL/GenBank/DDBJ whole genome shotgun (WGS) entry which is preliminary data.</text>
</comment>
<accession>A0ABQ2BCX1</accession>
<dbReference type="Proteomes" id="UP000632535">
    <property type="component" value="Unassembled WGS sequence"/>
</dbReference>
<name>A0ABQ2BCX1_9MICO</name>
<dbReference type="RefSeq" id="WP_188525265.1">
    <property type="nucleotide sequence ID" value="NZ_BMDG01000016.1"/>
</dbReference>
<evidence type="ECO:0000313" key="1">
    <source>
        <dbReference type="EMBL" id="GGI11698.1"/>
    </source>
</evidence>
<protein>
    <submittedName>
        <fullName evidence="1">Uncharacterized protein</fullName>
    </submittedName>
</protein>